<dbReference type="InParanoid" id="A0A2P5HUG7"/>
<evidence type="ECO:0000313" key="2">
    <source>
        <dbReference type="EMBL" id="POS73885.1"/>
    </source>
</evidence>
<evidence type="ECO:0000256" key="1">
    <source>
        <dbReference type="SAM" id="SignalP"/>
    </source>
</evidence>
<accession>A0A2P5HUG7</accession>
<dbReference type="EMBL" id="MAVT02000717">
    <property type="protein sequence ID" value="POS73885.1"/>
    <property type="molecule type" value="Genomic_DNA"/>
</dbReference>
<feature type="chain" id="PRO_5015151100" evidence="1">
    <location>
        <begin position="18"/>
        <end position="138"/>
    </location>
</feature>
<gene>
    <name evidence="2" type="ORF">DHEL01_v207719</name>
</gene>
<proteinExistence type="predicted"/>
<comment type="caution">
    <text evidence="2">The sequence shown here is derived from an EMBL/GenBank/DDBJ whole genome shotgun (WGS) entry which is preliminary data.</text>
</comment>
<evidence type="ECO:0000313" key="3">
    <source>
        <dbReference type="Proteomes" id="UP000094444"/>
    </source>
</evidence>
<protein>
    <submittedName>
        <fullName evidence="2">Uncharacterized protein</fullName>
    </submittedName>
</protein>
<dbReference type="Proteomes" id="UP000094444">
    <property type="component" value="Unassembled WGS sequence"/>
</dbReference>
<organism evidence="2 3">
    <name type="scientific">Diaporthe helianthi</name>
    <dbReference type="NCBI Taxonomy" id="158607"/>
    <lineage>
        <taxon>Eukaryota</taxon>
        <taxon>Fungi</taxon>
        <taxon>Dikarya</taxon>
        <taxon>Ascomycota</taxon>
        <taxon>Pezizomycotina</taxon>
        <taxon>Sordariomycetes</taxon>
        <taxon>Sordariomycetidae</taxon>
        <taxon>Diaporthales</taxon>
        <taxon>Diaporthaceae</taxon>
        <taxon>Diaporthe</taxon>
    </lineage>
</organism>
<sequence length="138" mass="15254">MKPSTVLASVLPSLAFASPAVYAPAAPQQQPILVDTTPKHLKRSSFPLAEINDIITCLKSHKGFETNLSVADKGIFMIDHVEPTCCKKGEVLWSHLTGGQYGYAFFNEPCDDVILTGVSKEHMNMIRVFFERIADENE</sequence>
<keyword evidence="1" id="KW-0732">Signal</keyword>
<dbReference type="OrthoDB" id="5233915at2759"/>
<feature type="signal peptide" evidence="1">
    <location>
        <begin position="1"/>
        <end position="17"/>
    </location>
</feature>
<dbReference type="AlphaFoldDB" id="A0A2P5HUG7"/>
<name>A0A2P5HUG7_DIAHE</name>
<reference evidence="2" key="1">
    <citation type="submission" date="2017-09" db="EMBL/GenBank/DDBJ databases">
        <title>Polyketide synthases of a Diaporthe helianthi virulent isolate.</title>
        <authorList>
            <person name="Baroncelli R."/>
        </authorList>
    </citation>
    <scope>NUCLEOTIDE SEQUENCE [LARGE SCALE GENOMIC DNA]</scope>
    <source>
        <strain evidence="2">7/96</strain>
    </source>
</reference>
<keyword evidence="3" id="KW-1185">Reference proteome</keyword>